<protein>
    <submittedName>
        <fullName evidence="2">Uncharacterized protein</fullName>
    </submittedName>
</protein>
<reference evidence="2 3" key="1">
    <citation type="journal article" date="2017" name="Front. Microbiol.">
        <title>New Insights into the Diversity of the Genus Faecalibacterium.</title>
        <authorList>
            <person name="Benevides L."/>
            <person name="Burman S."/>
            <person name="Martin R."/>
            <person name="Robert V."/>
            <person name="Thomas M."/>
            <person name="Miquel S."/>
            <person name="Chain F."/>
            <person name="Sokol H."/>
            <person name="Bermudez-Humaran L.G."/>
            <person name="Morrison M."/>
            <person name="Langella P."/>
            <person name="Azevedo V.A."/>
            <person name="Chatel J.M."/>
            <person name="Soares S."/>
        </authorList>
    </citation>
    <scope>NUCLEOTIDE SEQUENCE [LARGE SCALE GENOMIC DNA]</scope>
    <source>
        <strain evidence="2 3">CNCM I 4546</strain>
    </source>
</reference>
<feature type="transmembrane region" description="Helical" evidence="1">
    <location>
        <begin position="93"/>
        <end position="113"/>
    </location>
</feature>
<keyword evidence="1" id="KW-0472">Membrane</keyword>
<dbReference type="Proteomes" id="UP000219901">
    <property type="component" value="Unassembled WGS sequence"/>
</dbReference>
<comment type="caution">
    <text evidence="2">The sequence shown here is derived from an EMBL/GenBank/DDBJ whole genome shotgun (WGS) entry which is preliminary data.</text>
</comment>
<keyword evidence="1" id="KW-0812">Transmembrane</keyword>
<accession>A0A2A7A0I2</accession>
<evidence type="ECO:0000256" key="1">
    <source>
        <dbReference type="SAM" id="Phobius"/>
    </source>
</evidence>
<feature type="transmembrane region" description="Helical" evidence="1">
    <location>
        <begin position="134"/>
        <end position="155"/>
    </location>
</feature>
<feature type="transmembrane region" description="Helical" evidence="1">
    <location>
        <begin position="577"/>
        <end position="602"/>
    </location>
</feature>
<evidence type="ECO:0000313" key="2">
    <source>
        <dbReference type="EMBL" id="PDX72640.1"/>
    </source>
</evidence>
<gene>
    <name evidence="2" type="ORF">CGS55_07640</name>
</gene>
<sequence length="611" mass="68430">MCFADISLIIYIGFQKTVDAFILLATMLVFTAIWSILCVVGIVDERKVSAPKLDSQILKNAKKALTNGAGILSVISCYTTANGMKNVVFGGWLAYPASIAVQVTLAFLSFFLLRFIFAVKELQWPSLAKRITSCLLVLITTGYLTMSSLFSYSFIVTKAYEKTRTENNEAIARTYFTETANLLESENRRRGTALYSAMKAAINDPNGLSAAVQLQQDTDTIQKNSDLLLFLTDVRNITDKITFETMTDFVDVTNLSSGDQRNMDTLLGNNAILQGKADDLDDVLSKLDLILNKDSQTWSKVDYIIIRDCYIDLYGKVSTNAEGTLNEVFNTIEGLSVKNQALKDHILKTETSWNRLRDKFRKLESKLENAYAYIEQNNMAMMQTSQSNSSAATIQSADAILRRINEIKIKAESSGTQNDAKKEVETLLTEINNWASAQGLPSEVLESVQNFCENLKEYRKYIELEQGLEQFNNEAVGTIYVVISDEDEEKSVGNVSYVKEDKWIAARNDAFYALESGVSLLPNEPVGTEAEESTVDNKITEIPSEAIRLQKLLFAELTDVERAINYFEKEYTGYREMAVFSVVMALFFDVGAFISGSLVVLIEYFKEDNSK</sequence>
<proteinExistence type="predicted"/>
<name>A0A2A7A0I2_9FIRM</name>
<evidence type="ECO:0000313" key="3">
    <source>
        <dbReference type="Proteomes" id="UP000219901"/>
    </source>
</evidence>
<dbReference type="EMBL" id="NMTV01000045">
    <property type="protein sequence ID" value="PDX72640.1"/>
    <property type="molecule type" value="Genomic_DNA"/>
</dbReference>
<organism evidence="2 3">
    <name type="scientific">Faecalibacterium prausnitzii</name>
    <dbReference type="NCBI Taxonomy" id="853"/>
    <lineage>
        <taxon>Bacteria</taxon>
        <taxon>Bacillati</taxon>
        <taxon>Bacillota</taxon>
        <taxon>Clostridia</taxon>
        <taxon>Eubacteriales</taxon>
        <taxon>Oscillospiraceae</taxon>
        <taxon>Faecalibacterium</taxon>
    </lineage>
</organism>
<dbReference type="AlphaFoldDB" id="A0A2A7A0I2"/>
<keyword evidence="1" id="KW-1133">Transmembrane helix</keyword>
<feature type="transmembrane region" description="Helical" evidence="1">
    <location>
        <begin position="20"/>
        <end position="43"/>
    </location>
</feature>